<proteinExistence type="predicted"/>
<accession>A0A8S5MW20</accession>
<protein>
    <submittedName>
        <fullName evidence="1">Uncharacterized protein</fullName>
    </submittedName>
</protein>
<reference evidence="1" key="1">
    <citation type="journal article" date="2021" name="Proc. Natl. Acad. Sci. U.S.A.">
        <title>A Catalog of Tens of Thousands of Viruses from Human Metagenomes Reveals Hidden Associations with Chronic Diseases.</title>
        <authorList>
            <person name="Tisza M.J."/>
            <person name="Buck C.B."/>
        </authorList>
    </citation>
    <scope>NUCLEOTIDE SEQUENCE</scope>
    <source>
        <strain evidence="1">Ctu1h4</strain>
    </source>
</reference>
<evidence type="ECO:0000313" key="1">
    <source>
        <dbReference type="EMBL" id="DAD86537.1"/>
    </source>
</evidence>
<organism evidence="1">
    <name type="scientific">Siphoviridae sp. ctu1h4</name>
    <dbReference type="NCBI Taxonomy" id="2826499"/>
    <lineage>
        <taxon>Viruses</taxon>
        <taxon>Duplodnaviria</taxon>
        <taxon>Heunggongvirae</taxon>
        <taxon>Uroviricota</taxon>
        <taxon>Caudoviricetes</taxon>
    </lineage>
</organism>
<sequence>MERKEPCGKRRPYVIDYALIPEPDSDRRLLVGLDSCGHVWVSLTDALRNSGLTDAPPTYRATVVGLGGGRVVRPRLAPGRIRAMLPLMVDAPGCVALIAHTGRAGLLTYWSDVRRWVDHTLGIYSLVGVNAAPVVYPWPEEVAA</sequence>
<dbReference type="EMBL" id="BK015001">
    <property type="protein sequence ID" value="DAD86537.1"/>
    <property type="molecule type" value="Genomic_DNA"/>
</dbReference>
<name>A0A8S5MW20_9CAUD</name>